<reference evidence="2" key="1">
    <citation type="submission" date="2020-04" db="EMBL/GenBank/DDBJ databases">
        <authorList>
            <person name="Zhang T."/>
        </authorList>
    </citation>
    <scope>NUCLEOTIDE SEQUENCE</scope>
    <source>
        <strain evidence="2">HKST-UBA80</strain>
    </source>
</reference>
<dbReference type="AlphaFoldDB" id="A0A955E1C3"/>
<name>A0A955E1C3_UNCKA</name>
<evidence type="ECO:0000313" key="2">
    <source>
        <dbReference type="EMBL" id="MCA9302199.1"/>
    </source>
</evidence>
<evidence type="ECO:0000256" key="1">
    <source>
        <dbReference type="SAM" id="MobiDB-lite"/>
    </source>
</evidence>
<feature type="compositionally biased region" description="Basic and acidic residues" evidence="1">
    <location>
        <begin position="49"/>
        <end position="65"/>
    </location>
</feature>
<dbReference type="Proteomes" id="UP000714817">
    <property type="component" value="Unassembled WGS sequence"/>
</dbReference>
<organism evidence="2 3">
    <name type="scientific">candidate division WWE3 bacterium</name>
    <dbReference type="NCBI Taxonomy" id="2053526"/>
    <lineage>
        <taxon>Bacteria</taxon>
        <taxon>Katanobacteria</taxon>
    </lineage>
</organism>
<proteinExistence type="predicted"/>
<comment type="caution">
    <text evidence="2">The sequence shown here is derived from an EMBL/GenBank/DDBJ whole genome shotgun (WGS) entry which is preliminary data.</text>
</comment>
<dbReference type="EMBL" id="JAGQNY010000008">
    <property type="protein sequence ID" value="MCA9302199.1"/>
    <property type="molecule type" value="Genomic_DNA"/>
</dbReference>
<feature type="region of interest" description="Disordered" evidence="1">
    <location>
        <begin position="49"/>
        <end position="71"/>
    </location>
</feature>
<evidence type="ECO:0000313" key="3">
    <source>
        <dbReference type="Proteomes" id="UP000714817"/>
    </source>
</evidence>
<reference evidence="2" key="2">
    <citation type="journal article" date="2021" name="Microbiome">
        <title>Successional dynamics and alternative stable states in a saline activated sludge microbial community over 9 years.</title>
        <authorList>
            <person name="Wang Y."/>
            <person name="Ye J."/>
            <person name="Ju F."/>
            <person name="Liu L."/>
            <person name="Boyd J.A."/>
            <person name="Deng Y."/>
            <person name="Parks D.H."/>
            <person name="Jiang X."/>
            <person name="Yin X."/>
            <person name="Woodcroft B.J."/>
            <person name="Tyson G.W."/>
            <person name="Hugenholtz P."/>
            <person name="Polz M.F."/>
            <person name="Zhang T."/>
        </authorList>
    </citation>
    <scope>NUCLEOTIDE SEQUENCE</scope>
    <source>
        <strain evidence="2">HKST-UBA80</strain>
    </source>
</reference>
<gene>
    <name evidence="2" type="ORF">KDA10_02460</name>
</gene>
<accession>A0A955E1C3</accession>
<sequence>MNFNKEMLERLAELEHRQWATWMKYMLKNLTSENIEKWKKQADTPYKDLTEKEKDSDRNWAKEVQKILNGS</sequence>
<protein>
    <submittedName>
        <fullName evidence="2">Uncharacterized protein</fullName>
    </submittedName>
</protein>
<dbReference type="Gene3D" id="6.20.350.10">
    <property type="match status" value="1"/>
</dbReference>